<protein>
    <recommendedName>
        <fullName evidence="9">Transcription factor domain-containing protein</fullName>
    </recommendedName>
</protein>
<gene>
    <name evidence="7" type="ORF">FAUST_5671</name>
</gene>
<dbReference type="EMBL" id="JAAMOD010000147">
    <property type="protein sequence ID" value="KAF5238157.1"/>
    <property type="molecule type" value="Genomic_DNA"/>
</dbReference>
<evidence type="ECO:0000313" key="8">
    <source>
        <dbReference type="Proteomes" id="UP000537989"/>
    </source>
</evidence>
<keyword evidence="8" id="KW-1185">Reference proteome</keyword>
<evidence type="ECO:0008006" key="9">
    <source>
        <dbReference type="Google" id="ProtNLM"/>
    </source>
</evidence>
<proteinExistence type="predicted"/>
<comment type="caution">
    <text evidence="7">The sequence shown here is derived from an EMBL/GenBank/DDBJ whole genome shotgun (WGS) entry which is preliminary data.</text>
</comment>
<dbReference type="AlphaFoldDB" id="A0AAN6C0N1"/>
<keyword evidence="3" id="KW-0805">Transcription regulation</keyword>
<accession>A0AAN6C0N1</accession>
<evidence type="ECO:0000256" key="2">
    <source>
        <dbReference type="ARBA" id="ARBA00022833"/>
    </source>
</evidence>
<keyword evidence="6" id="KW-0539">Nucleus</keyword>
<evidence type="ECO:0000256" key="4">
    <source>
        <dbReference type="ARBA" id="ARBA00023125"/>
    </source>
</evidence>
<organism evidence="7 8">
    <name type="scientific">Fusarium austroamericanum</name>
    <dbReference type="NCBI Taxonomy" id="282268"/>
    <lineage>
        <taxon>Eukaryota</taxon>
        <taxon>Fungi</taxon>
        <taxon>Dikarya</taxon>
        <taxon>Ascomycota</taxon>
        <taxon>Pezizomycotina</taxon>
        <taxon>Sordariomycetes</taxon>
        <taxon>Hypocreomycetidae</taxon>
        <taxon>Hypocreales</taxon>
        <taxon>Nectriaceae</taxon>
        <taxon>Fusarium</taxon>
    </lineage>
</organism>
<dbReference type="InterPro" id="IPR021858">
    <property type="entry name" value="Fun_TF"/>
</dbReference>
<evidence type="ECO:0000256" key="6">
    <source>
        <dbReference type="ARBA" id="ARBA00023242"/>
    </source>
</evidence>
<dbReference type="InterPro" id="IPR052360">
    <property type="entry name" value="Transcr_Regulatory_Proteins"/>
</dbReference>
<evidence type="ECO:0000313" key="7">
    <source>
        <dbReference type="EMBL" id="KAF5238157.1"/>
    </source>
</evidence>
<keyword evidence="5" id="KW-0804">Transcription</keyword>
<name>A0AAN6C0N1_FUSAU</name>
<dbReference type="PANTHER" id="PTHR36206:SF12">
    <property type="entry name" value="ASPERCRYPTIN BIOSYNTHESIS CLUSTER-SPECIFIC TRANSCRIPTION REGULATOR ATNN-RELATED"/>
    <property type="match status" value="1"/>
</dbReference>
<keyword evidence="2" id="KW-0862">Zinc</keyword>
<reference evidence="7 8" key="1">
    <citation type="submission" date="2020-02" db="EMBL/GenBank/DDBJ databases">
        <title>Identification and distribution of gene clusters putatively required for synthesis of sphingolipid metabolism inhibitors in phylogenetically diverse species of the filamentous fungus Fusarium.</title>
        <authorList>
            <person name="Kim H.-S."/>
            <person name="Busman M."/>
            <person name="Brown D.W."/>
            <person name="Divon H."/>
            <person name="Uhlig S."/>
            <person name="Proctor R.H."/>
        </authorList>
    </citation>
    <scope>NUCLEOTIDE SEQUENCE [LARGE SCALE GENOMIC DNA]</scope>
    <source>
        <strain evidence="7 8">NRRL 2903</strain>
    </source>
</reference>
<dbReference type="GO" id="GO:0046872">
    <property type="term" value="F:metal ion binding"/>
    <property type="evidence" value="ECO:0007669"/>
    <property type="project" value="UniProtKB-KW"/>
</dbReference>
<keyword evidence="1" id="KW-0479">Metal-binding</keyword>
<dbReference type="Pfam" id="PF11951">
    <property type="entry name" value="Fungal_trans_2"/>
    <property type="match status" value="1"/>
</dbReference>
<dbReference type="Proteomes" id="UP000537989">
    <property type="component" value="Unassembled WGS sequence"/>
</dbReference>
<sequence>MSSINIKQNIEATTKGYVSSFADAKAENNPQLVNRNTSPECLRSMLPSILGGGGTMNNEAYEVIFTKGLQAGGMESANITDLVIDVDARKAAVTAVADMVFLGEKSSMDFSWFLHFNEEGTKIVKIVDEDRMWNLQEYVMHRSRSHSPLTDNSTSTGRKCDGYQVSPAPSTPPACLIPTYTSHAEAKSLQFFIEKTLVNFQTFFPDNLWSTKILQVAHDQGCIKNGLMALSHFHRLYLTHQQWQKVDSVPALKHYNFAIRELLSPSPDVQGHVLVLSCLIFICIELLQGNTESAISLFKYGCSMIQQHRKNSPRFKAKDGPKSDIEETLNLAEACFKRIAVQFLTLMSDNDSTLWFLFYNTFGSSLTLRENSFTCLADAREALLDILVDQASPGLKGKSARDIMAHSAKVTRWGELFDALLLRQTNSGSPPTDSDSRTIALLQVHRKYSEINVAKYIHGQGDPCFWDKFTTEFNEIVDHAATAAGIDQNHAKRNWDTESSPKAYFHIDIGFTSVLISVIARCRDPFVRRRAIAVMLTDRVQEGAFNGSQSARVAARVMELEETRSGKEVKCSSDIPHEARGCFEEERCMTE</sequence>
<dbReference type="GO" id="GO:0003677">
    <property type="term" value="F:DNA binding"/>
    <property type="evidence" value="ECO:0007669"/>
    <property type="project" value="UniProtKB-KW"/>
</dbReference>
<keyword evidence="4" id="KW-0238">DNA-binding</keyword>
<evidence type="ECO:0000256" key="5">
    <source>
        <dbReference type="ARBA" id="ARBA00023163"/>
    </source>
</evidence>
<evidence type="ECO:0000256" key="3">
    <source>
        <dbReference type="ARBA" id="ARBA00023015"/>
    </source>
</evidence>
<evidence type="ECO:0000256" key="1">
    <source>
        <dbReference type="ARBA" id="ARBA00022723"/>
    </source>
</evidence>
<dbReference type="PANTHER" id="PTHR36206">
    <property type="entry name" value="ASPERCRYPTIN BIOSYNTHESIS CLUSTER-SPECIFIC TRANSCRIPTION REGULATOR ATNN-RELATED"/>
    <property type="match status" value="1"/>
</dbReference>